<protein>
    <submittedName>
        <fullName evidence="3">FkbM family methyltransferase</fullName>
    </submittedName>
</protein>
<dbReference type="InterPro" id="IPR006342">
    <property type="entry name" value="FkbM_mtfrase"/>
</dbReference>
<dbReference type="Proteomes" id="UP000294980">
    <property type="component" value="Unassembled WGS sequence"/>
</dbReference>
<proteinExistence type="predicted"/>
<dbReference type="PANTHER" id="PTHR34203:SF15">
    <property type="entry name" value="SLL1173 PROTEIN"/>
    <property type="match status" value="1"/>
</dbReference>
<feature type="domain" description="Methyltransferase FkbM" evidence="2">
    <location>
        <begin position="78"/>
        <end position="227"/>
    </location>
</feature>
<sequence>MHELNRLDPLSTDSILEPSGGPRDDRPELSSDFVLSRQGVWLRKNWTDATFNFCYRGSYPTLLTDYLSKQTREFAFIDVGANQGLYSLIAVQSPWCTQALAFEPVMKTFALLEDNIRANANASKITAFRCAVSDNVGECPISIKVGHSGAATLRKAPSKLLRGSEMIQTVGPAWLGERKPGHPAIIKIDVEGHEEVVLQTLGKAGYLNTAFAVYYEVDDRWSNAARLQEILVMHDFRFFARTRSGKHYDVLATRQKVEVDGP</sequence>
<accession>A0A4R2KBQ2</accession>
<keyword evidence="4" id="KW-1185">Reference proteome</keyword>
<evidence type="ECO:0000313" key="4">
    <source>
        <dbReference type="Proteomes" id="UP000294980"/>
    </source>
</evidence>
<dbReference type="OrthoDB" id="9814604at2"/>
<dbReference type="Gene3D" id="3.40.50.150">
    <property type="entry name" value="Vaccinia Virus protein VP39"/>
    <property type="match status" value="1"/>
</dbReference>
<keyword evidence="3" id="KW-0489">Methyltransferase</keyword>
<reference evidence="3 4" key="1">
    <citation type="submission" date="2019-03" db="EMBL/GenBank/DDBJ databases">
        <title>Genomic Encyclopedia of Type Strains, Phase IV (KMG-IV): sequencing the most valuable type-strain genomes for metagenomic binning, comparative biology and taxonomic classification.</title>
        <authorList>
            <person name="Goeker M."/>
        </authorList>
    </citation>
    <scope>NUCLEOTIDE SEQUENCE [LARGE SCALE GENOMIC DNA]</scope>
    <source>
        <strain evidence="3 4">DSM 23344</strain>
    </source>
</reference>
<dbReference type="NCBIfam" id="TIGR01444">
    <property type="entry name" value="fkbM_fam"/>
    <property type="match status" value="1"/>
</dbReference>
<name>A0A4R2KBQ2_9GAMM</name>
<comment type="caution">
    <text evidence="3">The sequence shown here is derived from an EMBL/GenBank/DDBJ whole genome shotgun (WGS) entry which is preliminary data.</text>
</comment>
<dbReference type="InterPro" id="IPR029063">
    <property type="entry name" value="SAM-dependent_MTases_sf"/>
</dbReference>
<dbReference type="SUPFAM" id="SSF53335">
    <property type="entry name" value="S-adenosyl-L-methionine-dependent methyltransferases"/>
    <property type="match status" value="1"/>
</dbReference>
<dbReference type="PANTHER" id="PTHR34203">
    <property type="entry name" value="METHYLTRANSFERASE, FKBM FAMILY PROTEIN"/>
    <property type="match status" value="1"/>
</dbReference>
<evidence type="ECO:0000259" key="2">
    <source>
        <dbReference type="Pfam" id="PF05050"/>
    </source>
</evidence>
<dbReference type="Pfam" id="PF05050">
    <property type="entry name" value="Methyltransf_21"/>
    <property type="match status" value="1"/>
</dbReference>
<dbReference type="AlphaFoldDB" id="A0A4R2KBQ2"/>
<dbReference type="RefSeq" id="WP_117319718.1">
    <property type="nucleotide sequence ID" value="NZ_QQSW01000038.1"/>
</dbReference>
<organism evidence="3 4">
    <name type="scientific">Chromatocurvus halotolerans</name>
    <dbReference type="NCBI Taxonomy" id="1132028"/>
    <lineage>
        <taxon>Bacteria</taxon>
        <taxon>Pseudomonadati</taxon>
        <taxon>Pseudomonadota</taxon>
        <taxon>Gammaproteobacteria</taxon>
        <taxon>Cellvibrionales</taxon>
        <taxon>Halieaceae</taxon>
        <taxon>Chromatocurvus</taxon>
    </lineage>
</organism>
<dbReference type="GO" id="GO:0032259">
    <property type="term" value="P:methylation"/>
    <property type="evidence" value="ECO:0007669"/>
    <property type="project" value="UniProtKB-KW"/>
</dbReference>
<evidence type="ECO:0000313" key="3">
    <source>
        <dbReference type="EMBL" id="TCO69662.1"/>
    </source>
</evidence>
<gene>
    <name evidence="3" type="ORF">EV688_1317</name>
</gene>
<keyword evidence="3" id="KW-0808">Transferase</keyword>
<dbReference type="EMBL" id="SLWX01000031">
    <property type="protein sequence ID" value="TCO69662.1"/>
    <property type="molecule type" value="Genomic_DNA"/>
</dbReference>
<dbReference type="GO" id="GO:0008168">
    <property type="term" value="F:methyltransferase activity"/>
    <property type="evidence" value="ECO:0007669"/>
    <property type="project" value="UniProtKB-KW"/>
</dbReference>
<evidence type="ECO:0000256" key="1">
    <source>
        <dbReference type="SAM" id="MobiDB-lite"/>
    </source>
</evidence>
<dbReference type="InterPro" id="IPR052514">
    <property type="entry name" value="SAM-dependent_MTase"/>
</dbReference>
<feature type="region of interest" description="Disordered" evidence="1">
    <location>
        <begin position="1"/>
        <end position="29"/>
    </location>
</feature>